<feature type="transmembrane region" description="Helical" evidence="2">
    <location>
        <begin position="213"/>
        <end position="234"/>
    </location>
</feature>
<evidence type="ECO:0000313" key="5">
    <source>
        <dbReference type="Proteomes" id="UP001229651"/>
    </source>
</evidence>
<sequence>MNPAFIRRGAVLAGTVGVAGLLGAGIASAHVTADVLGSQPQQGGYGAITVRVPNEEEDAATVKLEIDFKPEYAISSVRYQPIPGWTAEVTKTPLPTPVKNGKNLDVTEAVTKVVFTAQPGAKIGPGETQYQDFNITAGSLPAVDELVLPAIQTYDNGETVSWDQVAADGAAEPDHPAPTVELAAASADGHSHDATTTSATTASGDSTDDTARWLGGAGLVVGALGLGAGAGAVLRGRKAAK</sequence>
<feature type="domain" description="YncI copper-binding" evidence="3">
    <location>
        <begin position="30"/>
        <end position="182"/>
    </location>
</feature>
<dbReference type="CDD" id="cd08545">
    <property type="entry name" value="YcnI_like"/>
    <property type="match status" value="1"/>
</dbReference>
<evidence type="ECO:0000256" key="2">
    <source>
        <dbReference type="SAM" id="Phobius"/>
    </source>
</evidence>
<comment type="caution">
    <text evidence="4">The sequence shown here is derived from an EMBL/GenBank/DDBJ whole genome shotgun (WGS) entry which is preliminary data.</text>
</comment>
<dbReference type="RefSeq" id="WP_306990717.1">
    <property type="nucleotide sequence ID" value="NZ_JAUSUT010000001.1"/>
</dbReference>
<reference evidence="4 5" key="1">
    <citation type="submission" date="2023-07" db="EMBL/GenBank/DDBJ databases">
        <title>Sequencing the genomes of 1000 actinobacteria strains.</title>
        <authorList>
            <person name="Klenk H.-P."/>
        </authorList>
    </citation>
    <scope>NUCLEOTIDE SEQUENCE [LARGE SCALE GENOMIC DNA]</scope>
    <source>
        <strain evidence="4 5">DSM 45805</strain>
    </source>
</reference>
<dbReference type="InterPro" id="IPR038507">
    <property type="entry name" value="YcnI-like_sf"/>
</dbReference>
<name>A0ABU0ET72_9PSEU</name>
<evidence type="ECO:0000259" key="3">
    <source>
        <dbReference type="Pfam" id="PF07987"/>
    </source>
</evidence>
<keyword evidence="2" id="KW-1133">Transmembrane helix</keyword>
<protein>
    <submittedName>
        <fullName evidence="4">Uncharacterized protein YcnI</fullName>
    </submittedName>
</protein>
<feature type="region of interest" description="Disordered" evidence="1">
    <location>
        <begin position="185"/>
        <end position="207"/>
    </location>
</feature>
<proteinExistence type="predicted"/>
<evidence type="ECO:0000256" key="1">
    <source>
        <dbReference type="SAM" id="MobiDB-lite"/>
    </source>
</evidence>
<keyword evidence="5" id="KW-1185">Reference proteome</keyword>
<evidence type="ECO:0000313" key="4">
    <source>
        <dbReference type="EMBL" id="MDQ0378115.1"/>
    </source>
</evidence>
<organism evidence="4 5">
    <name type="scientific">Amycolatopsis thermophila</name>
    <dbReference type="NCBI Taxonomy" id="206084"/>
    <lineage>
        <taxon>Bacteria</taxon>
        <taxon>Bacillati</taxon>
        <taxon>Actinomycetota</taxon>
        <taxon>Actinomycetes</taxon>
        <taxon>Pseudonocardiales</taxon>
        <taxon>Pseudonocardiaceae</taxon>
        <taxon>Amycolatopsis</taxon>
    </lineage>
</organism>
<accession>A0ABU0ET72</accession>
<dbReference type="Proteomes" id="UP001229651">
    <property type="component" value="Unassembled WGS sequence"/>
</dbReference>
<gene>
    <name evidence="4" type="ORF">FB470_002109</name>
</gene>
<feature type="compositionally biased region" description="Low complexity" evidence="1">
    <location>
        <begin position="185"/>
        <end position="205"/>
    </location>
</feature>
<dbReference type="EMBL" id="JAUSUT010000001">
    <property type="protein sequence ID" value="MDQ0378115.1"/>
    <property type="molecule type" value="Genomic_DNA"/>
</dbReference>
<keyword evidence="2" id="KW-0812">Transmembrane</keyword>
<dbReference type="Pfam" id="PF07987">
    <property type="entry name" value="DUF1775"/>
    <property type="match status" value="1"/>
</dbReference>
<dbReference type="InterPro" id="IPR012533">
    <property type="entry name" value="YcnI-copper_dom"/>
</dbReference>
<keyword evidence="2" id="KW-0472">Membrane</keyword>
<dbReference type="Gene3D" id="2.60.40.2230">
    <property type="entry name" value="Uncharacterised protein YcnI-like PF07987, DUF1775"/>
    <property type="match status" value="1"/>
</dbReference>